<protein>
    <submittedName>
        <fullName evidence="1">Uncharacterized protein</fullName>
    </submittedName>
</protein>
<proteinExistence type="predicted"/>
<accession>A0ACC2JTY1</accession>
<gene>
    <name evidence="1" type="ORF">O1611_g2638</name>
</gene>
<reference evidence="1" key="1">
    <citation type="submission" date="2022-12" db="EMBL/GenBank/DDBJ databases">
        <title>Genome Sequence of Lasiodiplodia mahajangana.</title>
        <authorList>
            <person name="Buettner E."/>
        </authorList>
    </citation>
    <scope>NUCLEOTIDE SEQUENCE</scope>
    <source>
        <strain evidence="1">VT137</strain>
    </source>
</reference>
<organism evidence="1 2">
    <name type="scientific">Lasiodiplodia mahajangana</name>
    <dbReference type="NCBI Taxonomy" id="1108764"/>
    <lineage>
        <taxon>Eukaryota</taxon>
        <taxon>Fungi</taxon>
        <taxon>Dikarya</taxon>
        <taxon>Ascomycota</taxon>
        <taxon>Pezizomycotina</taxon>
        <taxon>Dothideomycetes</taxon>
        <taxon>Dothideomycetes incertae sedis</taxon>
        <taxon>Botryosphaeriales</taxon>
        <taxon>Botryosphaeriaceae</taxon>
        <taxon>Lasiodiplodia</taxon>
    </lineage>
</organism>
<evidence type="ECO:0000313" key="1">
    <source>
        <dbReference type="EMBL" id="KAJ8130987.1"/>
    </source>
</evidence>
<evidence type="ECO:0000313" key="2">
    <source>
        <dbReference type="Proteomes" id="UP001153332"/>
    </source>
</evidence>
<dbReference type="Proteomes" id="UP001153332">
    <property type="component" value="Unassembled WGS sequence"/>
</dbReference>
<dbReference type="EMBL" id="JAPUUL010000381">
    <property type="protein sequence ID" value="KAJ8130987.1"/>
    <property type="molecule type" value="Genomic_DNA"/>
</dbReference>
<keyword evidence="2" id="KW-1185">Reference proteome</keyword>
<sequence>MTDTIDPPPWQEPPIFNLPCVPKSLIPSLPSAIPVLVHGVDGLTIPQLPDPLPAHSARPIEFRYEPSKVMGEHATDESVSKVASDLLKFLVTNIENKTSIATPPANYSSIMYFAYDFGGLVVKQALLIAAAEEQYRSIFSQTSLVVFYGTPHQSSSSQTWAANALRSLHFCFEGLLNSWVPSFIENGSNYYHHLNEKFKELAPEFCVLNICQQNKSSNYDLITDPTCAFTGVEREEQLILKRSHYQLGHILGAKEQEYMEDKMLDAAIYHWQTYRQFIDILHLQCHKLPRPPRADISPSQVKTFELFLSHPVARVWRNTSSTTKTRLVLGDDTSFERFLCLFSNHIIMAEGKRRNIVVGLGRDDPSGPPLTLCQLYASLCLQLLDQQPSLLLWARHLYPNLRDAILGLHDQWKVRSLARCLRTLLLIPKRGATYCLIHYDTTDESRLRIINDILSVVEVSEIPFHLLILTPPKAEMESTILTDCLHVDLSISMPMGDELTSCTNSSFIGHRTQSWAKFIPKVPLNPASGPSIPTTWNLNLALPEQILSACISNGMVWVLRIVAWISRAIRPLSRAQVEQALEAIYTRDVSIPADMRDGKVLFRTLELSLSRHLSVSEDAVEASLQLKQGIGSIWPASFDEGITPEIYIARTCLAITANFLKRQHPAATQISELEFLGATTSNSAHRSPISTYEPQNAHSNHQSPGNAIEEYASRYWMEHQFRASSGVNDADESFRQTLTTQRLFDQARWIRYLISSNWSSSIAAESVSKFLPESLQRSLGLSHFLASYISFRIAALPLEAEDDLDWVFLEIASKLLPGDEYFEVVLKIVGTPPNACRIPTLQRVIASSPQNLRARFLADLDVGNYLRDYYNELLLTSIAIGNTDAVLELLPKVSTLSAKYKGEAMGARRLGTALQVACEYGDEHFAARILNFRGAGAPSDLEESYPWSALHVACHQGHSSLVGKLLKDGNYKLLDQNTSLQFNLLLVASAHGLFNIMKSLKPLGIEVPTGNENALSAFQLACKYGFPNTLQTLIANYGYKITERDYKNNAMSLAIRSGNLSVVDCIMSGFADTLGDNDALGDAPTAVEEILRNVVLTSAECYQPHFDLWYFVIVESLGEVRDSQGRTPLMISAMMGSLDLVKKLFHGGGDFFDYSKRTAMHYACMNGHLDVVELLALDKSFELAAEDIDSNTPITAAARGGYQKIVELLLPRVSDEDRKAEFIRAARYGLERILSLILEYSADRKPKVCETYVNAKDDHFNTPLHYAAQYNHARVVQVLLSRRANLEAISKFGITPLAIAANCFSRESMQLLLDAGASPETPIKRKRSILTDAILFEKESSTKLLLDYGALPRLPDYWAHCGSLLELTLTYSTLGILKILLTYFNEARKLAAGGPLQHGIPTPTEASRDIIKHGDVDTFEVLLQVWDETEFDTTIFEEGLPIGPLFNYTARYGSTSMLRLLLDRSKATEERLELDEEPSKCVVEVNEVKGYYGTALQAAISSQTCGLEKVEMLINWGAEACPLHGRDTGSFVSQGEENTAALSGCWGTALHAAVVSNNMDILRVILKQDGVSKDQCDMMGRLPLHVAVLFSSWEMVKEVLSPISTITSEDRQGRNALHMACGIGNMDMVIEILRELGKSKDQIDKRDADGWTALHWACRSKRANLVNLLIDSGADIQAKAIRPQGWLPYHVATYYGWELDRLKPSNSSTESLIAIKPEAYTHKSCNSCHCLEVDIAESECELSIAQRYSPYTPQDPRCLS</sequence>
<comment type="caution">
    <text evidence="1">The sequence shown here is derived from an EMBL/GenBank/DDBJ whole genome shotgun (WGS) entry which is preliminary data.</text>
</comment>
<name>A0ACC2JTY1_9PEZI</name>